<keyword evidence="3" id="KW-1185">Reference proteome</keyword>
<evidence type="ECO:0000313" key="2">
    <source>
        <dbReference type="EMBL" id="CAP55467.1"/>
    </source>
</evidence>
<feature type="compositionally biased region" description="Basic and acidic residues" evidence="1">
    <location>
        <begin position="80"/>
        <end position="93"/>
    </location>
</feature>
<accession>A9HGA1</accession>
<dbReference type="AlphaFoldDB" id="A9HGA1"/>
<reference evidence="2 3" key="1">
    <citation type="journal article" date="2009" name="BMC Genomics">
        <title>Complete genome sequence of the sugarcane nitrogen-fixing endophyte Gluconacetobacter diazotrophicus Pal5.</title>
        <authorList>
            <person name="Bertalan M."/>
            <person name="Albano R."/>
            <person name="Padua V."/>
            <person name="Rouws L."/>
            <person name="Rojas C."/>
            <person name="Hemerly A."/>
            <person name="Teixeira K."/>
            <person name="Schwab S."/>
            <person name="Araujo J."/>
            <person name="Oliveira A."/>
            <person name="Franca L."/>
            <person name="Magalhaes V."/>
            <person name="Alqueres S."/>
            <person name="Cardoso A."/>
            <person name="Almeida W."/>
            <person name="Loureiro M.M."/>
            <person name="Nogueira E."/>
            <person name="Cidade D."/>
            <person name="Oliveira D."/>
            <person name="Simao T."/>
            <person name="Macedo J."/>
            <person name="Valadao A."/>
            <person name="Dreschsel M."/>
            <person name="Freitas F."/>
            <person name="Vidal M."/>
            <person name="Guedes H."/>
            <person name="Rodrigues E."/>
            <person name="Meneses C."/>
            <person name="Brioso P."/>
            <person name="Pozzer L."/>
            <person name="Figueiredo D."/>
            <person name="Montano H."/>
            <person name="Junior J."/>
            <person name="Filho G."/>
            <person name="Flores V."/>
            <person name="Ferreira B."/>
            <person name="Branco A."/>
            <person name="Gonzalez P."/>
            <person name="Guillobel H."/>
            <person name="Lemos M."/>
            <person name="Seibel L."/>
            <person name="Macedo J."/>
            <person name="Alves-Ferreira M."/>
            <person name="Sachetto-Martins G."/>
            <person name="Coelho A."/>
            <person name="Santos E."/>
            <person name="Amaral G."/>
            <person name="Neves A."/>
            <person name="Pacheco A.B."/>
            <person name="Carvalho D."/>
            <person name="Lery L."/>
            <person name="Bisch P."/>
            <person name="Rossle S.C."/>
            <person name="Urmenyi T."/>
            <person name="Kruger W.V."/>
            <person name="Martins O."/>
            <person name="Baldani J.I."/>
            <person name="Ferreira P.C."/>
        </authorList>
    </citation>
    <scope>NUCLEOTIDE SEQUENCE [LARGE SCALE GENOMIC DNA]</scope>
    <source>
        <strain evidence="3">ATCC 49037 / DSM 5601 / CCUG 37298 / CIP 103539 / LMG 7603 / PAl5</strain>
    </source>
</reference>
<evidence type="ECO:0000256" key="1">
    <source>
        <dbReference type="SAM" id="MobiDB-lite"/>
    </source>
</evidence>
<dbReference type="EMBL" id="AM889285">
    <property type="protein sequence ID" value="CAP55467.1"/>
    <property type="molecule type" value="Genomic_DNA"/>
</dbReference>
<organism evidence="2 3">
    <name type="scientific">Gluconacetobacter diazotrophicus (strain ATCC 49037 / DSM 5601 / CCUG 37298 / CIP 103539 / LMG 7603 / PAl5)</name>
    <dbReference type="NCBI Taxonomy" id="272568"/>
    <lineage>
        <taxon>Bacteria</taxon>
        <taxon>Pseudomonadati</taxon>
        <taxon>Pseudomonadota</taxon>
        <taxon>Alphaproteobacteria</taxon>
        <taxon>Acetobacterales</taxon>
        <taxon>Acetobacteraceae</taxon>
        <taxon>Gluconacetobacter</taxon>
    </lineage>
</organism>
<gene>
    <name evidence="2" type="ordered locus">GDI1524</name>
</gene>
<protein>
    <submittedName>
        <fullName evidence="2">Uncharacterized protein</fullName>
    </submittedName>
</protein>
<name>A9HGA1_GLUDA</name>
<dbReference type="KEGG" id="gdi:GDI1524"/>
<feature type="region of interest" description="Disordered" evidence="1">
    <location>
        <begin position="71"/>
        <end position="93"/>
    </location>
</feature>
<dbReference type="Proteomes" id="UP000001176">
    <property type="component" value="Chromosome"/>
</dbReference>
<proteinExistence type="predicted"/>
<evidence type="ECO:0000313" key="3">
    <source>
        <dbReference type="Proteomes" id="UP000001176"/>
    </source>
</evidence>
<sequence>MPCEHDVLRYFLVFSETSDRKRRTLSGFDRIITDGAARGTVPRGIRGLRNGQARMIGTIPECAGYSSERCGPSPLHRCRSHTDVREHGPRERR</sequence>